<dbReference type="GO" id="GO:0003676">
    <property type="term" value="F:nucleic acid binding"/>
    <property type="evidence" value="ECO:0007669"/>
    <property type="project" value="InterPro"/>
</dbReference>
<comment type="caution">
    <text evidence="2">The sequence shown here is derived from an EMBL/GenBank/DDBJ whole genome shotgun (WGS) entry which is preliminary data.</text>
</comment>
<dbReference type="EMBL" id="BMAU01021303">
    <property type="protein sequence ID" value="GFY11006.1"/>
    <property type="molecule type" value="Genomic_DNA"/>
</dbReference>
<dbReference type="Proteomes" id="UP000887159">
    <property type="component" value="Unassembled WGS sequence"/>
</dbReference>
<dbReference type="GO" id="GO:0015074">
    <property type="term" value="P:DNA integration"/>
    <property type="evidence" value="ECO:0007669"/>
    <property type="project" value="InterPro"/>
</dbReference>
<accession>A0A8X6SD64</accession>
<reference evidence="2" key="1">
    <citation type="submission" date="2020-08" db="EMBL/GenBank/DDBJ databases">
        <title>Multicomponent nature underlies the extraordinary mechanical properties of spider dragline silk.</title>
        <authorList>
            <person name="Kono N."/>
            <person name="Nakamura H."/>
            <person name="Mori M."/>
            <person name="Yoshida Y."/>
            <person name="Ohtoshi R."/>
            <person name="Malay A.D."/>
            <person name="Moran D.A.P."/>
            <person name="Tomita M."/>
            <person name="Numata K."/>
            <person name="Arakawa K."/>
        </authorList>
    </citation>
    <scope>NUCLEOTIDE SEQUENCE</scope>
</reference>
<dbReference type="PANTHER" id="PTHR37984">
    <property type="entry name" value="PROTEIN CBG26694"/>
    <property type="match status" value="1"/>
</dbReference>
<dbReference type="InterPro" id="IPR012337">
    <property type="entry name" value="RNaseH-like_sf"/>
</dbReference>
<dbReference type="AlphaFoldDB" id="A0A8X6SD64"/>
<dbReference type="Gene3D" id="3.30.420.10">
    <property type="entry name" value="Ribonuclease H-like superfamily/Ribonuclease H"/>
    <property type="match status" value="1"/>
</dbReference>
<dbReference type="InterPro" id="IPR050951">
    <property type="entry name" value="Retrovirus_Pol_polyprotein"/>
</dbReference>
<evidence type="ECO:0000313" key="2">
    <source>
        <dbReference type="EMBL" id="GFY11006.1"/>
    </source>
</evidence>
<dbReference type="InterPro" id="IPR001584">
    <property type="entry name" value="Integrase_cat-core"/>
</dbReference>
<keyword evidence="3" id="KW-1185">Reference proteome</keyword>
<gene>
    <name evidence="2" type="primary">X975_17282</name>
    <name evidence="2" type="ORF">TNCV_2201141</name>
</gene>
<feature type="domain" description="Integrase catalytic" evidence="1">
    <location>
        <begin position="1"/>
        <end position="127"/>
    </location>
</feature>
<organism evidence="2 3">
    <name type="scientific">Trichonephila clavipes</name>
    <name type="common">Golden silk orbweaver</name>
    <name type="synonym">Nephila clavipes</name>
    <dbReference type="NCBI Taxonomy" id="2585209"/>
    <lineage>
        <taxon>Eukaryota</taxon>
        <taxon>Metazoa</taxon>
        <taxon>Ecdysozoa</taxon>
        <taxon>Arthropoda</taxon>
        <taxon>Chelicerata</taxon>
        <taxon>Arachnida</taxon>
        <taxon>Araneae</taxon>
        <taxon>Araneomorphae</taxon>
        <taxon>Entelegynae</taxon>
        <taxon>Araneoidea</taxon>
        <taxon>Nephilidae</taxon>
        <taxon>Trichonephila</taxon>
    </lineage>
</organism>
<dbReference type="InterPro" id="IPR036397">
    <property type="entry name" value="RNaseH_sf"/>
</dbReference>
<proteinExistence type="predicted"/>
<protein>
    <submittedName>
        <fullName evidence="2">Retrovirus-related Pol polyprotein from transposon 17.6</fullName>
    </submittedName>
</protein>
<dbReference type="PANTHER" id="PTHR37984:SF5">
    <property type="entry name" value="PROTEIN NYNRIN-LIKE"/>
    <property type="match status" value="1"/>
</dbReference>
<name>A0A8X6SD64_TRICX</name>
<dbReference type="PROSITE" id="PS50994">
    <property type="entry name" value="INTEGRASE"/>
    <property type="match status" value="1"/>
</dbReference>
<dbReference type="SUPFAM" id="SSF53098">
    <property type="entry name" value="Ribonuclease H-like"/>
    <property type="match status" value="1"/>
</dbReference>
<evidence type="ECO:0000259" key="1">
    <source>
        <dbReference type="PROSITE" id="PS50994"/>
    </source>
</evidence>
<evidence type="ECO:0000313" key="3">
    <source>
        <dbReference type="Proteomes" id="UP000887159"/>
    </source>
</evidence>
<sequence length="127" mass="14897">MDYFSKWAEILPLKKAYARVIADNFFDNYVSRFGAPIKLMSDNGSQFISDIFENLSELLGIRHVKTVVFRPQVNRTERVKRDLVQMIGNYVNEQHDTWNQFLREFAYSIRTSVNDTTRKPPAELFLG</sequence>